<dbReference type="STRING" id="77586.A0A0D9UYA8"/>
<dbReference type="SUPFAM" id="SSF52266">
    <property type="entry name" value="SGNH hydrolase"/>
    <property type="match status" value="1"/>
</dbReference>
<dbReference type="eggNOG" id="ENOG502QSMM">
    <property type="taxonomic scope" value="Eukaryota"/>
</dbReference>
<name>A0A0D9UYA8_9ORYZ</name>
<evidence type="ECO:0000256" key="3">
    <source>
        <dbReference type="ARBA" id="ARBA00022801"/>
    </source>
</evidence>
<reference evidence="5" key="3">
    <citation type="submission" date="2015-04" db="UniProtKB">
        <authorList>
            <consortium name="EnsemblPlants"/>
        </authorList>
    </citation>
    <scope>IDENTIFICATION</scope>
</reference>
<dbReference type="Gramene" id="LPERR01G06920.1">
    <property type="protein sequence ID" value="LPERR01G06920.1"/>
    <property type="gene ID" value="LPERR01G06920"/>
</dbReference>
<reference evidence="6" key="2">
    <citation type="submission" date="2013-12" db="EMBL/GenBank/DDBJ databases">
        <authorList>
            <person name="Yu Y."/>
            <person name="Lee S."/>
            <person name="de Baynast K."/>
            <person name="Wissotski M."/>
            <person name="Liu L."/>
            <person name="Talag J."/>
            <person name="Goicoechea J."/>
            <person name="Angelova A."/>
            <person name="Jetty R."/>
            <person name="Kudrna D."/>
            <person name="Golser W."/>
            <person name="Rivera L."/>
            <person name="Zhang J."/>
            <person name="Wing R."/>
        </authorList>
    </citation>
    <scope>NUCLEOTIDE SEQUENCE</scope>
</reference>
<dbReference type="CDD" id="cd01837">
    <property type="entry name" value="SGNH_plant_lipase_like"/>
    <property type="match status" value="2"/>
</dbReference>
<protein>
    <recommendedName>
        <fullName evidence="7">GDSL esterase/lipase</fullName>
    </recommendedName>
</protein>
<evidence type="ECO:0000256" key="2">
    <source>
        <dbReference type="ARBA" id="ARBA00022729"/>
    </source>
</evidence>
<evidence type="ECO:0000313" key="5">
    <source>
        <dbReference type="EnsemblPlants" id="LPERR01G06920.1"/>
    </source>
</evidence>
<dbReference type="PANTHER" id="PTHR22835:SF501">
    <property type="entry name" value="OS01G0215000 PROTEIN"/>
    <property type="match status" value="1"/>
</dbReference>
<dbReference type="InterPro" id="IPR001087">
    <property type="entry name" value="GDSL"/>
</dbReference>
<dbReference type="Gene3D" id="3.40.50.1110">
    <property type="entry name" value="SGNH hydrolase"/>
    <property type="match status" value="4"/>
</dbReference>
<evidence type="ECO:0000256" key="1">
    <source>
        <dbReference type="ARBA" id="ARBA00008668"/>
    </source>
</evidence>
<dbReference type="GO" id="GO:0016788">
    <property type="term" value="F:hydrolase activity, acting on ester bonds"/>
    <property type="evidence" value="ECO:0007669"/>
    <property type="project" value="InterPro"/>
</dbReference>
<keyword evidence="6" id="KW-1185">Reference proteome</keyword>
<dbReference type="Proteomes" id="UP000032180">
    <property type="component" value="Chromosome 1"/>
</dbReference>
<dbReference type="EnsemblPlants" id="LPERR01G06920.1">
    <property type="protein sequence ID" value="LPERR01G06920.1"/>
    <property type="gene ID" value="LPERR01G06920"/>
</dbReference>
<comment type="similarity">
    <text evidence="1">Belongs to the 'GDSL' lipolytic enzyme family.</text>
</comment>
<keyword evidence="2" id="KW-0732">Signal</keyword>
<dbReference type="PANTHER" id="PTHR22835">
    <property type="entry name" value="ZINC FINGER FYVE DOMAIN CONTAINING PROTEIN"/>
    <property type="match status" value="1"/>
</dbReference>
<accession>A0A0D9UYA8</accession>
<dbReference type="AlphaFoldDB" id="A0A0D9UYA8"/>
<evidence type="ECO:0000313" key="6">
    <source>
        <dbReference type="Proteomes" id="UP000032180"/>
    </source>
</evidence>
<organism evidence="5 6">
    <name type="scientific">Leersia perrieri</name>
    <dbReference type="NCBI Taxonomy" id="77586"/>
    <lineage>
        <taxon>Eukaryota</taxon>
        <taxon>Viridiplantae</taxon>
        <taxon>Streptophyta</taxon>
        <taxon>Embryophyta</taxon>
        <taxon>Tracheophyta</taxon>
        <taxon>Spermatophyta</taxon>
        <taxon>Magnoliopsida</taxon>
        <taxon>Liliopsida</taxon>
        <taxon>Poales</taxon>
        <taxon>Poaceae</taxon>
        <taxon>BOP clade</taxon>
        <taxon>Oryzoideae</taxon>
        <taxon>Oryzeae</taxon>
        <taxon>Oryzinae</taxon>
        <taxon>Leersia</taxon>
    </lineage>
</organism>
<proteinExistence type="inferred from homology"/>
<dbReference type="InterPro" id="IPR036514">
    <property type="entry name" value="SGNH_hydro_sf"/>
</dbReference>
<evidence type="ECO:0000256" key="4">
    <source>
        <dbReference type="ARBA" id="ARBA00023180"/>
    </source>
</evidence>
<dbReference type="InterPro" id="IPR035669">
    <property type="entry name" value="SGNH_plant_lipase-like"/>
</dbReference>
<keyword evidence="3" id="KW-0378">Hydrolase</keyword>
<sequence>MGEGEERKKLDLDVRYINPICFLLPCSSSSSRMKLLLLVLLLLLPAISCCFPSRRRYDSIFSFGDSYADTGNGATLGLPFVPPFLAYNGSFRQGANFAVAGATTLDARFFSDLPGVGKFVLNTTSSVQLRWFDSLKPSLCGPAREFGVNDYSFSVFGKTLPEVRAIVPDVVKTISTATERLIRMVGAKTVVVPGIPPLGCSPPNLAIFPSADPADYEPGTGCLKQFNEIAVYHNTLLQGAVEIVQKAHPDVQVVYADFFTPVIRIVESPGTFGFTSDILRCCCGGGGKYNFNMSAGCGMQGATVCGDPSTHLFWDGHMTEAAYRFIANDWLNSIKIFRDSFADTGNDVIVLAENSLRNPTTRPPYSMTFFSHPTGRFSDGRLILDFIAPLRARAAGSGGGGGGGGRLTNTMKLLLIVFVLLLPAICCCRRYDSIFSFGDSFADTGNDIVVLAANSLPNPTTRPPYSMTFFGHPTGRFSDGRLILDFIGTGSGTSSSDAGQEIDDGAGGNHVAGASDLEPTWICALMLPLVVPSIESLAILSGDAAEKLGLPFVPPFLAHNGSFRQGANFAVAGATALDASFFTAIPGAKPVLNISSSVQLGWFDSLKPSLCGPGAARGCKDSFRRSLFFMGEFGVNDYNLVVIFGKSLPEVRSFVPEVVKTISSATERLIKKDGANTVVVPGIPPLGCMPSNLAMFPSTDPAGYEPDTGCLKKFNEIALYHNTLLQGALKNVRKNHPNVRVVYADFFTPVIRVVKSPTTFGFTSDILRCCCGGGGKYNFNMSAGCGMQGATLRGFLLRHRQHRTHLRPGETFFVHPNGRLSDGRLVIDFIAEARGLPLLPPSFAPNRSFEQGANFATAGATALDRAFFVANNFTVPSPFNISIGDQLGWFDDMIKHSLLAAGGCKGYFSSSLFVVGELGLNDYVAVLLAGRDVNVSRSLTPQVVRTISTATQKLIYGGARTVLVSGIPPMGCASANLVTFGSSSEADYEPDTGCLKNLNLLSMEHNRQLRQALIRLGGENPGVKIIDGDFYSPIAELAATPRRFGIDGKDGALRACCGSGGERYNINMSAMCGVDGATACDDPWDGVHLTEAAYHHVADGWLRGPIHA</sequence>
<reference evidence="5 6" key="1">
    <citation type="submission" date="2012-08" db="EMBL/GenBank/DDBJ databases">
        <title>Oryza genome evolution.</title>
        <authorList>
            <person name="Wing R.A."/>
        </authorList>
    </citation>
    <scope>NUCLEOTIDE SEQUENCE</scope>
</reference>
<keyword evidence="4" id="KW-0325">Glycoprotein</keyword>
<evidence type="ECO:0008006" key="7">
    <source>
        <dbReference type="Google" id="ProtNLM"/>
    </source>
</evidence>
<dbReference type="Pfam" id="PF00657">
    <property type="entry name" value="Lipase_GDSL"/>
    <property type="match status" value="3"/>
</dbReference>